<evidence type="ECO:0000313" key="1">
    <source>
        <dbReference type="EMBL" id="GAA2655962.1"/>
    </source>
</evidence>
<accession>A0ABN3RMQ0</accession>
<protein>
    <recommendedName>
        <fullName evidence="3">DUF3558 domain-containing protein</fullName>
    </recommendedName>
</protein>
<evidence type="ECO:0000313" key="2">
    <source>
        <dbReference type="Proteomes" id="UP001500151"/>
    </source>
</evidence>
<sequence>MTIDDGSWPSIRHARQARTPRRHVARAAIGAAVILLTATACTESRDYTVPDAACGVTVGADVLSPFLPRGENLTQRTYDAGPESPRCRLSVDNKLIVYISGDVVPEDTDPIKVQDRALVRLGSPATVDIGDDARVADNGAMAVAACTYEGDQRKFVVLIQLEREIPEKTSERRDALQSVLRSYFPKAMEKQGCE</sequence>
<evidence type="ECO:0008006" key="3">
    <source>
        <dbReference type="Google" id="ProtNLM"/>
    </source>
</evidence>
<name>A0ABN3RMQ0_9ACTN</name>
<keyword evidence="2" id="KW-1185">Reference proteome</keyword>
<gene>
    <name evidence="1" type="ORF">GCM10010307_69110</name>
</gene>
<dbReference type="Proteomes" id="UP001500151">
    <property type="component" value="Unassembled WGS sequence"/>
</dbReference>
<reference evidence="1 2" key="1">
    <citation type="journal article" date="2019" name="Int. J. Syst. Evol. Microbiol.">
        <title>The Global Catalogue of Microorganisms (GCM) 10K type strain sequencing project: providing services to taxonomists for standard genome sequencing and annotation.</title>
        <authorList>
            <consortium name="The Broad Institute Genomics Platform"/>
            <consortium name="The Broad Institute Genome Sequencing Center for Infectious Disease"/>
            <person name="Wu L."/>
            <person name="Ma J."/>
        </authorList>
    </citation>
    <scope>NUCLEOTIDE SEQUENCE [LARGE SCALE GENOMIC DNA]</scope>
    <source>
        <strain evidence="1 2">JCM 4524</strain>
    </source>
</reference>
<comment type="caution">
    <text evidence="1">The sequence shown here is derived from an EMBL/GenBank/DDBJ whole genome shotgun (WGS) entry which is preliminary data.</text>
</comment>
<dbReference type="EMBL" id="BAAASJ010000112">
    <property type="protein sequence ID" value="GAA2655962.1"/>
    <property type="molecule type" value="Genomic_DNA"/>
</dbReference>
<organism evidence="1 2">
    <name type="scientific">Streptomyces vastus</name>
    <dbReference type="NCBI Taxonomy" id="285451"/>
    <lineage>
        <taxon>Bacteria</taxon>
        <taxon>Bacillati</taxon>
        <taxon>Actinomycetota</taxon>
        <taxon>Actinomycetes</taxon>
        <taxon>Kitasatosporales</taxon>
        <taxon>Streptomycetaceae</taxon>
        <taxon>Streptomyces</taxon>
    </lineage>
</organism>
<proteinExistence type="predicted"/>